<keyword evidence="2" id="KW-1185">Reference proteome</keyword>
<proteinExistence type="predicted"/>
<reference evidence="1" key="1">
    <citation type="submission" date="2021-02" db="EMBL/GenBank/DDBJ databases">
        <authorList>
            <consortium name="DOE Joint Genome Institute"/>
            <person name="Ahrendt S."/>
            <person name="Looney B.P."/>
            <person name="Miyauchi S."/>
            <person name="Morin E."/>
            <person name="Drula E."/>
            <person name="Courty P.E."/>
            <person name="Chicoki N."/>
            <person name="Fauchery L."/>
            <person name="Kohler A."/>
            <person name="Kuo A."/>
            <person name="Labutti K."/>
            <person name="Pangilinan J."/>
            <person name="Lipzen A."/>
            <person name="Riley R."/>
            <person name="Andreopoulos W."/>
            <person name="He G."/>
            <person name="Johnson J."/>
            <person name="Barry K.W."/>
            <person name="Grigoriev I.V."/>
            <person name="Nagy L."/>
            <person name="Hibbett D."/>
            <person name="Henrissat B."/>
            <person name="Matheny P.B."/>
            <person name="Labbe J."/>
            <person name="Martin F."/>
        </authorList>
    </citation>
    <scope>NUCLEOTIDE SEQUENCE</scope>
    <source>
        <strain evidence="1">EC-137</strain>
    </source>
</reference>
<organism evidence="1 2">
    <name type="scientific">Vararia minispora EC-137</name>
    <dbReference type="NCBI Taxonomy" id="1314806"/>
    <lineage>
        <taxon>Eukaryota</taxon>
        <taxon>Fungi</taxon>
        <taxon>Dikarya</taxon>
        <taxon>Basidiomycota</taxon>
        <taxon>Agaricomycotina</taxon>
        <taxon>Agaricomycetes</taxon>
        <taxon>Russulales</taxon>
        <taxon>Lachnocladiaceae</taxon>
        <taxon>Vararia</taxon>
    </lineage>
</organism>
<gene>
    <name evidence="1" type="ORF">K488DRAFT_70607</name>
</gene>
<accession>A0ACB8QKU6</accession>
<evidence type="ECO:0000313" key="1">
    <source>
        <dbReference type="EMBL" id="KAI0032454.1"/>
    </source>
</evidence>
<sequence length="347" mass="39171">MSDASSAPTVTGMEDLWKEALRVYEGLVGHKFHEDPLADRLSSCATAEEIYFVLEETQGEFKAFRAKGKKIRDFLKPLVYVVESFIDVGGETANFLGFPGSKAPFVAFGALLAAAKGVSAAYDGLETLMARLVPFLNRVKVHLDVPATYHDRDPGGLTKILVEILANLLHAFALATKYLKRKISKHRLIRWVRARFPIRMRHFAKHLMGNQDVADSLKRLDELMWDELAMATAEARRAEIRTESLLEEMQRSQINHLHIHLCDQSQSKQPAVQTFDVKLEGWKDSCEDWIYRTQARLRPASAQALQALYRRVGGLWEPIERGSGLLHVSQWRDVGGAWRSQHVAPVA</sequence>
<reference evidence="1" key="2">
    <citation type="journal article" date="2022" name="New Phytol.">
        <title>Evolutionary transition to the ectomycorrhizal habit in the genomes of a hyperdiverse lineage of mushroom-forming fungi.</title>
        <authorList>
            <person name="Looney B."/>
            <person name="Miyauchi S."/>
            <person name="Morin E."/>
            <person name="Drula E."/>
            <person name="Courty P.E."/>
            <person name="Kohler A."/>
            <person name="Kuo A."/>
            <person name="LaButti K."/>
            <person name="Pangilinan J."/>
            <person name="Lipzen A."/>
            <person name="Riley R."/>
            <person name="Andreopoulos W."/>
            <person name="He G."/>
            <person name="Johnson J."/>
            <person name="Nolan M."/>
            <person name="Tritt A."/>
            <person name="Barry K.W."/>
            <person name="Grigoriev I.V."/>
            <person name="Nagy L.G."/>
            <person name="Hibbett D."/>
            <person name="Henrissat B."/>
            <person name="Matheny P.B."/>
            <person name="Labbe J."/>
            <person name="Martin F.M."/>
        </authorList>
    </citation>
    <scope>NUCLEOTIDE SEQUENCE</scope>
    <source>
        <strain evidence="1">EC-137</strain>
    </source>
</reference>
<evidence type="ECO:0000313" key="2">
    <source>
        <dbReference type="Proteomes" id="UP000814128"/>
    </source>
</evidence>
<dbReference type="EMBL" id="MU273545">
    <property type="protein sequence ID" value="KAI0032454.1"/>
    <property type="molecule type" value="Genomic_DNA"/>
</dbReference>
<protein>
    <submittedName>
        <fullName evidence="1">Uncharacterized protein</fullName>
    </submittedName>
</protein>
<name>A0ACB8QKU6_9AGAM</name>
<dbReference type="Proteomes" id="UP000814128">
    <property type="component" value="Unassembled WGS sequence"/>
</dbReference>
<comment type="caution">
    <text evidence="1">The sequence shown here is derived from an EMBL/GenBank/DDBJ whole genome shotgun (WGS) entry which is preliminary data.</text>
</comment>